<keyword evidence="6" id="KW-1003">Cell membrane</keyword>
<dbReference type="OrthoDB" id="3700425at2"/>
<evidence type="ECO:0000256" key="3">
    <source>
        <dbReference type="ARBA" id="ARBA00022692"/>
    </source>
</evidence>
<feature type="transmembrane region" description="Helical" evidence="6">
    <location>
        <begin position="134"/>
        <end position="151"/>
    </location>
</feature>
<reference evidence="7 8" key="1">
    <citation type="submission" date="2019-06" db="EMBL/GenBank/DDBJ databases">
        <title>Sequencing the genomes of 1000 actinobacteria strains.</title>
        <authorList>
            <person name="Klenk H.-P."/>
        </authorList>
    </citation>
    <scope>NUCLEOTIDE SEQUENCE [LARGE SCALE GENOMIC DNA]</scope>
    <source>
        <strain evidence="7 8">DSM 18031</strain>
    </source>
</reference>
<evidence type="ECO:0000256" key="2">
    <source>
        <dbReference type="ARBA" id="ARBA00009142"/>
    </source>
</evidence>
<evidence type="ECO:0000313" key="8">
    <source>
        <dbReference type="Proteomes" id="UP000318331"/>
    </source>
</evidence>
<feature type="transmembrane region" description="Helical" evidence="6">
    <location>
        <begin position="80"/>
        <end position="101"/>
    </location>
</feature>
<dbReference type="Pfam" id="PF01925">
    <property type="entry name" value="TauE"/>
    <property type="match status" value="2"/>
</dbReference>
<keyword evidence="3 6" id="KW-0812">Transmembrane</keyword>
<evidence type="ECO:0000256" key="6">
    <source>
        <dbReference type="RuleBase" id="RU363041"/>
    </source>
</evidence>
<dbReference type="InterPro" id="IPR002781">
    <property type="entry name" value="TM_pro_TauE-like"/>
</dbReference>
<evidence type="ECO:0000313" key="7">
    <source>
        <dbReference type="EMBL" id="TQM66009.1"/>
    </source>
</evidence>
<keyword evidence="4 6" id="KW-1133">Transmembrane helix</keyword>
<name>A0A543I607_9MICO</name>
<feature type="transmembrane region" description="Helical" evidence="6">
    <location>
        <begin position="12"/>
        <end position="45"/>
    </location>
</feature>
<accession>A0A543I607</accession>
<feature type="transmembrane region" description="Helical" evidence="6">
    <location>
        <begin position="52"/>
        <end position="74"/>
    </location>
</feature>
<protein>
    <recommendedName>
        <fullName evidence="6">Probable membrane transporter protein</fullName>
    </recommendedName>
</protein>
<evidence type="ECO:0000256" key="4">
    <source>
        <dbReference type="ARBA" id="ARBA00022989"/>
    </source>
</evidence>
<sequence>MTTTAPTAHTGWLIKLIVIGVVGGFLSGLFGVGGGVVIVPALVLALGFEQRMAAGTSLAAIVPTVTVGVISYAVNGEVNWIAALLLAVGMVVGAQLGSYLLARISQRYLQWGFILFQVFVIIQMFMIVPSRDGVFTMAGWGVAGLIALGCATGILSGLLGVGGGIIVVPVLIVFFGASDLVAKGTSLLMMIPGSLSGTIGNLRRGNVDLKAAAVVGLSACTVTWVGAIVAGALTPLASNILFACFLVVVVARMLLQRLRADRAARVRPQL</sequence>
<feature type="transmembrane region" description="Helical" evidence="6">
    <location>
        <begin position="108"/>
        <end position="128"/>
    </location>
</feature>
<feature type="transmembrane region" description="Helical" evidence="6">
    <location>
        <begin position="158"/>
        <end position="178"/>
    </location>
</feature>
<dbReference type="AlphaFoldDB" id="A0A543I607"/>
<comment type="caution">
    <text evidence="7">The sequence shown here is derived from an EMBL/GenBank/DDBJ whole genome shotgun (WGS) entry which is preliminary data.</text>
</comment>
<keyword evidence="5 6" id="KW-0472">Membrane</keyword>
<dbReference type="InterPro" id="IPR051598">
    <property type="entry name" value="TSUP/Inactive_protease-like"/>
</dbReference>
<organism evidence="7 8">
    <name type="scientific">Klugiella xanthotipulae</name>
    <dbReference type="NCBI Taxonomy" id="244735"/>
    <lineage>
        <taxon>Bacteria</taxon>
        <taxon>Bacillati</taxon>
        <taxon>Actinomycetota</taxon>
        <taxon>Actinomycetes</taxon>
        <taxon>Micrococcales</taxon>
        <taxon>Microbacteriaceae</taxon>
        <taxon>Klugiella</taxon>
    </lineage>
</organism>
<dbReference type="PANTHER" id="PTHR43701:SF2">
    <property type="entry name" value="MEMBRANE TRANSPORTER PROTEIN YJNA-RELATED"/>
    <property type="match status" value="1"/>
</dbReference>
<comment type="similarity">
    <text evidence="2 6">Belongs to the 4-toluene sulfonate uptake permease (TSUP) (TC 2.A.102) family.</text>
</comment>
<dbReference type="GO" id="GO:0005886">
    <property type="term" value="C:plasma membrane"/>
    <property type="evidence" value="ECO:0007669"/>
    <property type="project" value="UniProtKB-SubCell"/>
</dbReference>
<dbReference type="RefSeq" id="WP_141916040.1">
    <property type="nucleotide sequence ID" value="NZ_BAAAYS010000005.1"/>
</dbReference>
<comment type="subcellular location">
    <subcellularLocation>
        <location evidence="6">Cell membrane</location>
        <topology evidence="6">Multi-pass membrane protein</topology>
    </subcellularLocation>
    <subcellularLocation>
        <location evidence="1">Membrane</location>
        <topology evidence="1">Multi-pass membrane protein</topology>
    </subcellularLocation>
</comment>
<dbReference type="PANTHER" id="PTHR43701">
    <property type="entry name" value="MEMBRANE TRANSPORTER PROTEIN MJ0441-RELATED"/>
    <property type="match status" value="1"/>
</dbReference>
<evidence type="ECO:0000256" key="5">
    <source>
        <dbReference type="ARBA" id="ARBA00023136"/>
    </source>
</evidence>
<proteinExistence type="inferred from homology"/>
<keyword evidence="8" id="KW-1185">Reference proteome</keyword>
<dbReference type="EMBL" id="VFPN01000001">
    <property type="protein sequence ID" value="TQM66009.1"/>
    <property type="molecule type" value="Genomic_DNA"/>
</dbReference>
<dbReference type="Proteomes" id="UP000318331">
    <property type="component" value="Unassembled WGS sequence"/>
</dbReference>
<gene>
    <name evidence="7" type="ORF">FB466_0830</name>
</gene>
<feature type="transmembrane region" description="Helical" evidence="6">
    <location>
        <begin position="236"/>
        <end position="255"/>
    </location>
</feature>
<evidence type="ECO:0000256" key="1">
    <source>
        <dbReference type="ARBA" id="ARBA00004141"/>
    </source>
</evidence>